<protein>
    <recommendedName>
        <fullName evidence="3">NAD(+) kinase</fullName>
    </recommendedName>
</protein>
<gene>
    <name evidence="1" type="ORF">D9615_004723</name>
</gene>
<dbReference type="Gene3D" id="3.40.50.10330">
    <property type="entry name" value="Probable inorganic polyphosphate/atp-NAD kinase, domain 1"/>
    <property type="match status" value="1"/>
</dbReference>
<comment type="caution">
    <text evidence="1">The sequence shown here is derived from an EMBL/GenBank/DDBJ whole genome shotgun (WGS) entry which is preliminary data.</text>
</comment>
<reference evidence="1 2" key="1">
    <citation type="journal article" date="2020" name="ISME J.">
        <title>Uncovering the hidden diversity of litter-decomposition mechanisms in mushroom-forming fungi.</title>
        <authorList>
            <person name="Floudas D."/>
            <person name="Bentzer J."/>
            <person name="Ahren D."/>
            <person name="Johansson T."/>
            <person name="Persson P."/>
            <person name="Tunlid A."/>
        </authorList>
    </citation>
    <scope>NUCLEOTIDE SEQUENCE [LARGE SCALE GENOMIC DNA]</scope>
    <source>
        <strain evidence="1 2">CBS 661.87</strain>
    </source>
</reference>
<dbReference type="Gene3D" id="2.60.200.30">
    <property type="entry name" value="Probable inorganic polyphosphate/atp-NAD kinase, domain 2"/>
    <property type="match status" value="1"/>
</dbReference>
<dbReference type="PANTHER" id="PTHR20275:SF26">
    <property type="entry name" value="NADH KINASE POS5, MITOCHONDRIAL"/>
    <property type="match status" value="1"/>
</dbReference>
<evidence type="ECO:0008006" key="3">
    <source>
        <dbReference type="Google" id="ProtNLM"/>
    </source>
</evidence>
<dbReference type="GO" id="GO:0019674">
    <property type="term" value="P:NAD+ metabolic process"/>
    <property type="evidence" value="ECO:0007669"/>
    <property type="project" value="InterPro"/>
</dbReference>
<dbReference type="InterPro" id="IPR016064">
    <property type="entry name" value="NAD/diacylglycerol_kinase_sf"/>
</dbReference>
<accession>A0A8H5HC85</accession>
<dbReference type="Pfam" id="PF20143">
    <property type="entry name" value="NAD_kinase_C"/>
    <property type="match status" value="1"/>
</dbReference>
<dbReference type="GO" id="GO:0003951">
    <property type="term" value="F:NAD+ kinase activity"/>
    <property type="evidence" value="ECO:0007669"/>
    <property type="project" value="InterPro"/>
</dbReference>
<dbReference type="SUPFAM" id="SSF111331">
    <property type="entry name" value="NAD kinase/diacylglycerol kinase-like"/>
    <property type="match status" value="1"/>
</dbReference>
<evidence type="ECO:0000313" key="1">
    <source>
        <dbReference type="EMBL" id="KAF5380531.1"/>
    </source>
</evidence>
<organism evidence="1 2">
    <name type="scientific">Tricholomella constricta</name>
    <dbReference type="NCBI Taxonomy" id="117010"/>
    <lineage>
        <taxon>Eukaryota</taxon>
        <taxon>Fungi</taxon>
        <taxon>Dikarya</taxon>
        <taxon>Basidiomycota</taxon>
        <taxon>Agaricomycotina</taxon>
        <taxon>Agaricomycetes</taxon>
        <taxon>Agaricomycetidae</taxon>
        <taxon>Agaricales</taxon>
        <taxon>Tricholomatineae</taxon>
        <taxon>Lyophyllaceae</taxon>
        <taxon>Tricholomella</taxon>
    </lineage>
</organism>
<dbReference type="OrthoDB" id="24581at2759"/>
<name>A0A8H5HC85_9AGAR</name>
<dbReference type="InterPro" id="IPR017437">
    <property type="entry name" value="ATP-NAD_kinase_PpnK-typ_C"/>
</dbReference>
<proteinExistence type="predicted"/>
<dbReference type="EMBL" id="JAACJP010000013">
    <property type="protein sequence ID" value="KAF5380531.1"/>
    <property type="molecule type" value="Genomic_DNA"/>
</dbReference>
<keyword evidence="2" id="KW-1185">Reference proteome</keyword>
<sequence>MGTLGFLLPFHIDDFAKALESVFLGKATILNRMRLACTFYNEELAKKGHDGDDWQVMNEIALHRGSSPHLNTIDIFVDGQHLTEAVSDGLIVSTPTGSTAYSLSAGGPIEFVLPTPCVSVVISHNPASDRSRAPAGVSMDGRTSYVLNPGESVNVQASPFPVPCINRSSISDTGDGHREGAGPGKEDDWVRDINNLLQYNATFRSKALLRHSRT</sequence>
<dbReference type="Proteomes" id="UP000565441">
    <property type="component" value="Unassembled WGS sequence"/>
</dbReference>
<dbReference type="GO" id="GO:0006741">
    <property type="term" value="P:NADP+ biosynthetic process"/>
    <property type="evidence" value="ECO:0007669"/>
    <property type="project" value="TreeGrafter"/>
</dbReference>
<dbReference type="PANTHER" id="PTHR20275">
    <property type="entry name" value="NAD KINASE"/>
    <property type="match status" value="1"/>
</dbReference>
<dbReference type="AlphaFoldDB" id="A0A8H5HC85"/>
<evidence type="ECO:0000313" key="2">
    <source>
        <dbReference type="Proteomes" id="UP000565441"/>
    </source>
</evidence>
<dbReference type="InterPro" id="IPR017438">
    <property type="entry name" value="ATP-NAD_kinase_N"/>
</dbReference>